<evidence type="ECO:0008006" key="3">
    <source>
        <dbReference type="Google" id="ProtNLM"/>
    </source>
</evidence>
<evidence type="ECO:0000313" key="1">
    <source>
        <dbReference type="EMBL" id="MFD1948588.1"/>
    </source>
</evidence>
<evidence type="ECO:0000313" key="2">
    <source>
        <dbReference type="Proteomes" id="UP001597351"/>
    </source>
</evidence>
<dbReference type="PANTHER" id="PTHR37981:SF1">
    <property type="entry name" value="SGNH HYDROLASE-TYPE ESTERASE DOMAIN-CONTAINING PROTEIN"/>
    <property type="match status" value="1"/>
</dbReference>
<organism evidence="1 2">
    <name type="scientific">Nocardioides aestuarii</name>
    <dbReference type="NCBI Taxonomy" id="252231"/>
    <lineage>
        <taxon>Bacteria</taxon>
        <taxon>Bacillati</taxon>
        <taxon>Actinomycetota</taxon>
        <taxon>Actinomycetes</taxon>
        <taxon>Propionibacteriales</taxon>
        <taxon>Nocardioidaceae</taxon>
        <taxon>Nocardioides</taxon>
    </lineage>
</organism>
<reference evidence="2" key="1">
    <citation type="journal article" date="2019" name="Int. J. Syst. Evol. Microbiol.">
        <title>The Global Catalogue of Microorganisms (GCM) 10K type strain sequencing project: providing services to taxonomists for standard genome sequencing and annotation.</title>
        <authorList>
            <consortium name="The Broad Institute Genomics Platform"/>
            <consortium name="The Broad Institute Genome Sequencing Center for Infectious Disease"/>
            <person name="Wu L."/>
            <person name="Ma J."/>
        </authorList>
    </citation>
    <scope>NUCLEOTIDE SEQUENCE [LARGE SCALE GENOMIC DNA]</scope>
    <source>
        <strain evidence="2">CGMCC 1.12477</strain>
    </source>
</reference>
<protein>
    <recommendedName>
        <fullName evidence="3">SGNH hydrolase-type esterase domain-containing protein</fullName>
    </recommendedName>
</protein>
<dbReference type="Gene3D" id="3.40.50.1110">
    <property type="entry name" value="SGNH hydrolase"/>
    <property type="match status" value="1"/>
</dbReference>
<dbReference type="PANTHER" id="PTHR37981">
    <property type="entry name" value="LIPASE 2"/>
    <property type="match status" value="1"/>
</dbReference>
<gene>
    <name evidence="1" type="ORF">ACFSDE_17435</name>
</gene>
<comment type="caution">
    <text evidence="1">The sequence shown here is derived from an EMBL/GenBank/DDBJ whole genome shotgun (WGS) entry which is preliminary data.</text>
</comment>
<dbReference type="InterPro" id="IPR036514">
    <property type="entry name" value="SGNH_hydro_sf"/>
</dbReference>
<dbReference type="SUPFAM" id="SSF52266">
    <property type="entry name" value="SGNH hydrolase"/>
    <property type="match status" value="1"/>
</dbReference>
<dbReference type="RefSeq" id="WP_343920787.1">
    <property type="nucleotide sequence ID" value="NZ_BAAAJT010000002.1"/>
</dbReference>
<dbReference type="InterPro" id="IPR037460">
    <property type="entry name" value="SEST-like"/>
</dbReference>
<sequence length="618" mass="65279">MYTTTYTDNSLEDLSFSADAHVAHHQQSACEAGGFFTTNADATARLVGSFSAGPPPVNPALYELDPAADWTALMSTFDTSMAVTFHIEDCDGNTTSVTHQEVEPAPVPIFLPGTQAELDAMPTGTVLEDSYSTGDLNEAPDGVYTRSVTYRAVKGVAQDPEFTWEVAPRTSARPDGAVAYTDGRWSTPLPDDHLLEVRLGGCGNGPNVHFVVDDITYATDCDPLLYLTEGPHTVTLVVESGPAAGHSTTRQIDVDHQLVVGLGDSFGSGESRGDGGFADPNCRRAGWSAQALAALALEDASDHSTVTFLHLACSGATVGKGLLGPYPNPPGGAPVPRSQVTQAALDTSGWDIDAALLSIGGNDIGFADVLKTCGRYKNCPLTNKRGLIGNLTVPVTLHREAQAKLHRLRRFYARVSTCLTGADTCLATDWTAAMPAANLAIGATDSAPSGSPAAVVLSEYPDLATRTGGRGMTSPDGYTYCKNALSGLSVPSGSLDGIQDEEFAWAREVLQRGRAGTTFTFRKDVPGPDRDVKLHVTSNGLNSVIGKGPQGWTAGVGAFKKFRGHGYCAKDADRWITQMQPDTVVREKTSPFHPNKAGYVAWGTILARHLRAAAPPTP</sequence>
<dbReference type="EMBL" id="JBHUGD010000003">
    <property type="protein sequence ID" value="MFD1948588.1"/>
    <property type="molecule type" value="Genomic_DNA"/>
</dbReference>
<accession>A0ABW4TRJ1</accession>
<dbReference type="Proteomes" id="UP001597351">
    <property type="component" value="Unassembled WGS sequence"/>
</dbReference>
<name>A0ABW4TRJ1_9ACTN</name>
<proteinExistence type="predicted"/>
<keyword evidence="2" id="KW-1185">Reference proteome</keyword>